<protein>
    <submittedName>
        <fullName evidence="1">Uncharacterized protein</fullName>
    </submittedName>
</protein>
<sequence>MADLRETMRRVMCPLTERMTPTSVVGLARAHRLAVSDAEVVVDEYGKDKITLFLTQPTEDKYIRAFKRDLRKRDPQAGQVTVRSPGARR</sequence>
<evidence type="ECO:0000313" key="1">
    <source>
        <dbReference type="EMBL" id="KKN96655.1"/>
    </source>
</evidence>
<comment type="caution">
    <text evidence="1">The sequence shown here is derived from an EMBL/GenBank/DDBJ whole genome shotgun (WGS) entry which is preliminary data.</text>
</comment>
<name>A0A0F9UUA1_9ZZZZ</name>
<organism evidence="1">
    <name type="scientific">marine sediment metagenome</name>
    <dbReference type="NCBI Taxonomy" id="412755"/>
    <lineage>
        <taxon>unclassified sequences</taxon>
        <taxon>metagenomes</taxon>
        <taxon>ecological metagenomes</taxon>
    </lineage>
</organism>
<dbReference type="EMBL" id="LAZR01000062">
    <property type="protein sequence ID" value="KKN96655.1"/>
    <property type="molecule type" value="Genomic_DNA"/>
</dbReference>
<dbReference type="AlphaFoldDB" id="A0A0F9UUA1"/>
<proteinExistence type="predicted"/>
<accession>A0A0F9UUA1</accession>
<reference evidence="1" key="1">
    <citation type="journal article" date="2015" name="Nature">
        <title>Complex archaea that bridge the gap between prokaryotes and eukaryotes.</title>
        <authorList>
            <person name="Spang A."/>
            <person name="Saw J.H."/>
            <person name="Jorgensen S.L."/>
            <person name="Zaremba-Niedzwiedzka K."/>
            <person name="Martijn J."/>
            <person name="Lind A.E."/>
            <person name="van Eijk R."/>
            <person name="Schleper C."/>
            <person name="Guy L."/>
            <person name="Ettema T.J."/>
        </authorList>
    </citation>
    <scope>NUCLEOTIDE SEQUENCE</scope>
</reference>
<gene>
    <name evidence="1" type="ORF">LCGC14_0162990</name>
</gene>